<dbReference type="Proteomes" id="UP000388235">
    <property type="component" value="Chromosome"/>
</dbReference>
<sequence length="323" mass="34620">MAQVTSYDVATRAGVSQSAVSRAFSANGKVSSATRQRVLDAARELGYKPNLLARSLITGRTNMVAVLASQTTGRYYPEVVQYLADALGEAGKKMLLFYTDGRIERVEDVLNEVSCFQVDGIITSTQFAPDRRELIRGLNTPMVLFNRQDPLDEFRSVICDQNQGAACIASALLAGGRRRIAILAGSADNYVARHRLFGTIDALGSAHVGTVDGDFSYECGITQASALWALKPDAIMCMNDSMAMGVMDGLADLGVGVPADVWVTGFDGTAAGRLKRYDLTTWVQPLDQMVAQTCALLDALMAGNEGHSQVLQGSMHIGRSAPL</sequence>
<dbReference type="CDD" id="cd01392">
    <property type="entry name" value="HTH_LacI"/>
    <property type="match status" value="1"/>
</dbReference>
<dbReference type="KEGG" id="llp:GH975_08275"/>
<dbReference type="SMART" id="SM00354">
    <property type="entry name" value="HTH_LACI"/>
    <property type="match status" value="1"/>
</dbReference>
<evidence type="ECO:0000259" key="4">
    <source>
        <dbReference type="PROSITE" id="PS50932"/>
    </source>
</evidence>
<dbReference type="GO" id="GO:0003700">
    <property type="term" value="F:DNA-binding transcription factor activity"/>
    <property type="evidence" value="ECO:0007669"/>
    <property type="project" value="TreeGrafter"/>
</dbReference>
<dbReference type="Pfam" id="PF00356">
    <property type="entry name" value="LacI"/>
    <property type="match status" value="1"/>
</dbReference>
<keyword evidence="1" id="KW-0805">Transcription regulation</keyword>
<dbReference type="Gene3D" id="3.40.50.2300">
    <property type="match status" value="2"/>
</dbReference>
<proteinExistence type="predicted"/>
<dbReference type="EMBL" id="CP045871">
    <property type="protein sequence ID" value="QGG80566.1"/>
    <property type="molecule type" value="Genomic_DNA"/>
</dbReference>
<evidence type="ECO:0000256" key="1">
    <source>
        <dbReference type="ARBA" id="ARBA00023015"/>
    </source>
</evidence>
<protein>
    <submittedName>
        <fullName evidence="5">LacI family DNA-binding transcriptional regulator</fullName>
    </submittedName>
</protein>
<dbReference type="GO" id="GO:0000976">
    <property type="term" value="F:transcription cis-regulatory region binding"/>
    <property type="evidence" value="ECO:0007669"/>
    <property type="project" value="TreeGrafter"/>
</dbReference>
<dbReference type="InterPro" id="IPR010982">
    <property type="entry name" value="Lambda_DNA-bd_dom_sf"/>
</dbReference>
<keyword evidence="2 5" id="KW-0238">DNA-binding</keyword>
<evidence type="ECO:0000256" key="3">
    <source>
        <dbReference type="ARBA" id="ARBA00023163"/>
    </source>
</evidence>
<gene>
    <name evidence="5" type="ORF">GH975_08275</name>
</gene>
<dbReference type="SUPFAM" id="SSF53822">
    <property type="entry name" value="Periplasmic binding protein-like I"/>
    <property type="match status" value="1"/>
</dbReference>
<organism evidence="5 6">
    <name type="scientific">Litorivicinus lipolyticus</name>
    <dbReference type="NCBI Taxonomy" id="418701"/>
    <lineage>
        <taxon>Bacteria</taxon>
        <taxon>Pseudomonadati</taxon>
        <taxon>Pseudomonadota</taxon>
        <taxon>Gammaproteobacteria</taxon>
        <taxon>Oceanospirillales</taxon>
        <taxon>Litorivicinaceae</taxon>
        <taxon>Litorivicinus</taxon>
    </lineage>
</organism>
<dbReference type="AlphaFoldDB" id="A0A5Q2QEV4"/>
<evidence type="ECO:0000313" key="6">
    <source>
        <dbReference type="Proteomes" id="UP000388235"/>
    </source>
</evidence>
<dbReference type="OrthoDB" id="6619319at2"/>
<dbReference type="PANTHER" id="PTHR30146">
    <property type="entry name" value="LACI-RELATED TRANSCRIPTIONAL REPRESSOR"/>
    <property type="match status" value="1"/>
</dbReference>
<dbReference type="InterPro" id="IPR028082">
    <property type="entry name" value="Peripla_BP_I"/>
</dbReference>
<reference evidence="5 6" key="1">
    <citation type="submission" date="2019-11" db="EMBL/GenBank/DDBJ databases">
        <authorList>
            <person name="Khan S.A."/>
            <person name="Jeon C.O."/>
            <person name="Chun B.H."/>
        </authorList>
    </citation>
    <scope>NUCLEOTIDE SEQUENCE [LARGE SCALE GENOMIC DNA]</scope>
    <source>
        <strain evidence="5 6">IMCC 1097</strain>
    </source>
</reference>
<dbReference type="InterPro" id="IPR000843">
    <property type="entry name" value="HTH_LacI"/>
</dbReference>
<keyword evidence="6" id="KW-1185">Reference proteome</keyword>
<dbReference type="RefSeq" id="WP_153714070.1">
    <property type="nucleotide sequence ID" value="NZ_CP045871.1"/>
</dbReference>
<dbReference type="Gene3D" id="1.10.260.40">
    <property type="entry name" value="lambda repressor-like DNA-binding domains"/>
    <property type="match status" value="1"/>
</dbReference>
<dbReference type="SUPFAM" id="SSF47413">
    <property type="entry name" value="lambda repressor-like DNA-binding domains"/>
    <property type="match status" value="1"/>
</dbReference>
<feature type="domain" description="HTH lacI-type" evidence="4">
    <location>
        <begin position="4"/>
        <end position="58"/>
    </location>
</feature>
<dbReference type="PROSITE" id="PS50932">
    <property type="entry name" value="HTH_LACI_2"/>
    <property type="match status" value="1"/>
</dbReference>
<keyword evidence="3" id="KW-0804">Transcription</keyword>
<evidence type="ECO:0000256" key="2">
    <source>
        <dbReference type="ARBA" id="ARBA00023125"/>
    </source>
</evidence>
<accession>A0A5Q2QEV4</accession>
<dbReference type="Pfam" id="PF13377">
    <property type="entry name" value="Peripla_BP_3"/>
    <property type="match status" value="1"/>
</dbReference>
<dbReference type="InterPro" id="IPR046335">
    <property type="entry name" value="LacI/GalR-like_sensor"/>
</dbReference>
<name>A0A5Q2QEV4_9GAMM</name>
<evidence type="ECO:0000313" key="5">
    <source>
        <dbReference type="EMBL" id="QGG80566.1"/>
    </source>
</evidence>
<dbReference type="PANTHER" id="PTHR30146:SF153">
    <property type="entry name" value="LACTOSE OPERON REPRESSOR"/>
    <property type="match status" value="1"/>
</dbReference>